<proteinExistence type="predicted"/>
<protein>
    <submittedName>
        <fullName evidence="2">Uncharacterized protein</fullName>
    </submittedName>
</protein>
<dbReference type="EMBL" id="AJ604529">
    <property type="protein sequence ID" value="CAH25403.1"/>
    <property type="molecule type" value="Genomic_DNA"/>
</dbReference>
<keyword evidence="1" id="KW-0732">Signal</keyword>
<organism evidence="2">
    <name type="scientific">Parasitella parasitica</name>
    <dbReference type="NCBI Taxonomy" id="35722"/>
    <lineage>
        <taxon>Eukaryota</taxon>
        <taxon>Fungi</taxon>
        <taxon>Fungi incertae sedis</taxon>
        <taxon>Mucoromycota</taxon>
        <taxon>Mucoromycotina</taxon>
        <taxon>Mucoromycetes</taxon>
        <taxon>Mucorales</taxon>
        <taxon>Mucorineae</taxon>
        <taxon>Mucoraceae</taxon>
        <taxon>Parasitella</taxon>
    </lineage>
</organism>
<feature type="signal peptide" evidence="1">
    <location>
        <begin position="1"/>
        <end position="23"/>
    </location>
</feature>
<dbReference type="AlphaFoldDB" id="Q687A6"/>
<evidence type="ECO:0000256" key="1">
    <source>
        <dbReference type="SAM" id="SignalP"/>
    </source>
</evidence>
<evidence type="ECO:0000313" key="2">
    <source>
        <dbReference type="EMBL" id="CAH25403.1"/>
    </source>
</evidence>
<sequence>MQLNLQFYVISLVFSSLYVLVAADQCAANFSSCTDGITNCCDGYSCSRSDNFEEEGFLCQPATWKKGCGTEGKKIVCADPDEE</sequence>
<name>Q687A6_9FUNG</name>
<feature type="chain" id="PRO_5004269500" evidence="1">
    <location>
        <begin position="24"/>
        <end position="83"/>
    </location>
</feature>
<reference evidence="2" key="1">
    <citation type="journal article" date="2005" name="Gene">
        <title>Sexuality and parasitism share common regulatory pathways in the fungus Parasitella parasitica.</title>
        <authorList>
            <person name="Schultze K."/>
            <person name="Schimek C."/>
            <person name="Wostemeyer J."/>
            <person name="Burmester A."/>
        </authorList>
    </citation>
    <scope>NUCLEOTIDE SEQUENCE</scope>
    <source>
        <strain evidence="2">CBS 412.66</strain>
    </source>
</reference>
<accession>Q687A6</accession>